<evidence type="ECO:0000256" key="7">
    <source>
        <dbReference type="RuleBase" id="RU363032"/>
    </source>
</evidence>
<keyword evidence="6 7" id="KW-0472">Membrane</keyword>
<keyword evidence="5 7" id="KW-1133">Transmembrane helix</keyword>
<evidence type="ECO:0000256" key="3">
    <source>
        <dbReference type="ARBA" id="ARBA00022475"/>
    </source>
</evidence>
<evidence type="ECO:0000256" key="6">
    <source>
        <dbReference type="ARBA" id="ARBA00023136"/>
    </source>
</evidence>
<accession>A0A6C0G2Y7</accession>
<evidence type="ECO:0000256" key="5">
    <source>
        <dbReference type="ARBA" id="ARBA00022989"/>
    </source>
</evidence>
<comment type="subcellular location">
    <subcellularLocation>
        <location evidence="1 7">Cell membrane</location>
        <topology evidence="1 7">Multi-pass membrane protein</topology>
    </subcellularLocation>
</comment>
<dbReference type="InterPro" id="IPR035906">
    <property type="entry name" value="MetI-like_sf"/>
</dbReference>
<proteinExistence type="inferred from homology"/>
<dbReference type="InterPro" id="IPR000515">
    <property type="entry name" value="MetI-like"/>
</dbReference>
<dbReference type="PANTHER" id="PTHR30193">
    <property type="entry name" value="ABC TRANSPORTER PERMEASE PROTEIN"/>
    <property type="match status" value="1"/>
</dbReference>
<keyword evidence="3" id="KW-1003">Cell membrane</keyword>
<feature type="transmembrane region" description="Helical" evidence="7">
    <location>
        <begin position="165"/>
        <end position="190"/>
    </location>
</feature>
<evidence type="ECO:0000256" key="1">
    <source>
        <dbReference type="ARBA" id="ARBA00004651"/>
    </source>
</evidence>
<dbReference type="Gene3D" id="1.10.3720.10">
    <property type="entry name" value="MetI-like"/>
    <property type="match status" value="1"/>
</dbReference>
<dbReference type="GO" id="GO:0005886">
    <property type="term" value="C:plasma membrane"/>
    <property type="evidence" value="ECO:0007669"/>
    <property type="project" value="UniProtKB-SubCell"/>
</dbReference>
<dbReference type="EMBL" id="CP048209">
    <property type="protein sequence ID" value="QHT62333.1"/>
    <property type="molecule type" value="Genomic_DNA"/>
</dbReference>
<dbReference type="Proteomes" id="UP000476064">
    <property type="component" value="Chromosome"/>
</dbReference>
<feature type="transmembrane region" description="Helical" evidence="7">
    <location>
        <begin position="114"/>
        <end position="135"/>
    </location>
</feature>
<evidence type="ECO:0000256" key="2">
    <source>
        <dbReference type="ARBA" id="ARBA00022448"/>
    </source>
</evidence>
<organism evidence="9 10">
    <name type="scientific">Paenibacillus lycopersici</name>
    <dbReference type="NCBI Taxonomy" id="2704462"/>
    <lineage>
        <taxon>Bacteria</taxon>
        <taxon>Bacillati</taxon>
        <taxon>Bacillota</taxon>
        <taxon>Bacilli</taxon>
        <taxon>Bacillales</taxon>
        <taxon>Paenibacillaceae</taxon>
        <taxon>Paenibacillus</taxon>
    </lineage>
</organism>
<dbReference type="SUPFAM" id="SSF161098">
    <property type="entry name" value="MetI-like"/>
    <property type="match status" value="1"/>
</dbReference>
<feature type="transmembrane region" description="Helical" evidence="7">
    <location>
        <begin position="211"/>
        <end position="233"/>
    </location>
</feature>
<evidence type="ECO:0000313" key="9">
    <source>
        <dbReference type="EMBL" id="QHT62333.1"/>
    </source>
</evidence>
<dbReference type="Pfam" id="PF00528">
    <property type="entry name" value="BPD_transp_1"/>
    <property type="match status" value="1"/>
</dbReference>
<dbReference type="AlphaFoldDB" id="A0A6C0G2Y7"/>
<dbReference type="PROSITE" id="PS50928">
    <property type="entry name" value="ABC_TM1"/>
    <property type="match status" value="1"/>
</dbReference>
<dbReference type="GO" id="GO:0055085">
    <property type="term" value="P:transmembrane transport"/>
    <property type="evidence" value="ECO:0007669"/>
    <property type="project" value="InterPro"/>
</dbReference>
<dbReference type="InterPro" id="IPR051393">
    <property type="entry name" value="ABC_transporter_permease"/>
</dbReference>
<feature type="transmembrane region" description="Helical" evidence="7">
    <location>
        <begin position="279"/>
        <end position="296"/>
    </location>
</feature>
<keyword evidence="10" id="KW-1185">Reference proteome</keyword>
<feature type="domain" description="ABC transmembrane type-1" evidence="8">
    <location>
        <begin position="76"/>
        <end position="292"/>
    </location>
</feature>
<feature type="transmembrane region" description="Helical" evidence="7">
    <location>
        <begin position="80"/>
        <end position="102"/>
    </location>
</feature>
<keyword evidence="4 7" id="KW-0812">Transmembrane</keyword>
<keyword evidence="2 7" id="KW-0813">Transport</keyword>
<feature type="transmembrane region" description="Helical" evidence="7">
    <location>
        <begin position="17"/>
        <end position="43"/>
    </location>
</feature>
<comment type="similarity">
    <text evidence="7">Belongs to the binding-protein-dependent transport system permease family.</text>
</comment>
<dbReference type="CDD" id="cd06261">
    <property type="entry name" value="TM_PBP2"/>
    <property type="match status" value="1"/>
</dbReference>
<sequence>MANSQSFAKRFKKNRTLFFMSLPGIIYKLIFAYIPMLGLIIAFKNYRYDQGIFGSEWVGLKNFRFFFENDKAFVITRNTVLYNVGFFVLTTVVSVFLAILLNEITRKFIKFYQTVMFLPYFLSWVVISYIVFAFLDHDHGFVNQLLGWLGMEHIPWYQEASRWPWILNIVSLWKTIGMQTLIYYAGVIGIDTGYYEAARIDGASKFRMMRTITIPLLTPLIVIFFIMAMGGIFRADFGLFYMVPNDSSFVYSTTDVIDTYIYRALRTINDLGMSTAVGFYQSLVGFVLVLASNFVVKKINNENSMW</sequence>
<dbReference type="KEGG" id="plyc:GXP70_21690"/>
<gene>
    <name evidence="9" type="ORF">GXP70_21690</name>
</gene>
<protein>
    <submittedName>
        <fullName evidence="9">Sugar ABC transporter permease</fullName>
    </submittedName>
</protein>
<dbReference type="RefSeq" id="WP_162358766.1">
    <property type="nucleotide sequence ID" value="NZ_CP048209.1"/>
</dbReference>
<dbReference type="PANTHER" id="PTHR30193:SF44">
    <property type="entry name" value="LACTOSE TRANSPORT SYSTEM PERMEASE PROTEIN LACF"/>
    <property type="match status" value="1"/>
</dbReference>
<evidence type="ECO:0000313" key="10">
    <source>
        <dbReference type="Proteomes" id="UP000476064"/>
    </source>
</evidence>
<evidence type="ECO:0000259" key="8">
    <source>
        <dbReference type="PROSITE" id="PS50928"/>
    </source>
</evidence>
<evidence type="ECO:0000256" key="4">
    <source>
        <dbReference type="ARBA" id="ARBA00022692"/>
    </source>
</evidence>
<reference evidence="9 10" key="1">
    <citation type="submission" date="2020-01" db="EMBL/GenBank/DDBJ databases">
        <title>Paenibacillus sp. nov., isolated from tomato rhizosphere.</title>
        <authorList>
            <person name="Weon H.-Y."/>
            <person name="Lee S.A."/>
        </authorList>
    </citation>
    <scope>NUCLEOTIDE SEQUENCE [LARGE SCALE GENOMIC DNA]</scope>
    <source>
        <strain evidence="9 10">12200R-189</strain>
    </source>
</reference>
<name>A0A6C0G2Y7_9BACL</name>